<feature type="compositionally biased region" description="Basic and acidic residues" evidence="1">
    <location>
        <begin position="71"/>
        <end position="81"/>
    </location>
</feature>
<name>A0ABR4C1C7_9HELO</name>
<dbReference type="EMBL" id="JAZHXI010000015">
    <property type="protein sequence ID" value="KAL2063689.1"/>
    <property type="molecule type" value="Genomic_DNA"/>
</dbReference>
<reference evidence="2 3" key="1">
    <citation type="journal article" date="2024" name="Commun. Biol.">
        <title>Comparative genomic analysis of thermophilic fungi reveals convergent evolutionary adaptations and gene losses.</title>
        <authorList>
            <person name="Steindorff A.S."/>
            <person name="Aguilar-Pontes M.V."/>
            <person name="Robinson A.J."/>
            <person name="Andreopoulos B."/>
            <person name="LaButti K."/>
            <person name="Kuo A."/>
            <person name="Mondo S."/>
            <person name="Riley R."/>
            <person name="Otillar R."/>
            <person name="Haridas S."/>
            <person name="Lipzen A."/>
            <person name="Grimwood J."/>
            <person name="Schmutz J."/>
            <person name="Clum A."/>
            <person name="Reid I.D."/>
            <person name="Moisan M.C."/>
            <person name="Butler G."/>
            <person name="Nguyen T.T.M."/>
            <person name="Dewar K."/>
            <person name="Conant G."/>
            <person name="Drula E."/>
            <person name="Henrissat B."/>
            <person name="Hansel C."/>
            <person name="Singer S."/>
            <person name="Hutchinson M.I."/>
            <person name="de Vries R.P."/>
            <person name="Natvig D.O."/>
            <person name="Powell A.J."/>
            <person name="Tsang A."/>
            <person name="Grigoriev I.V."/>
        </authorList>
    </citation>
    <scope>NUCLEOTIDE SEQUENCE [LARGE SCALE GENOMIC DNA]</scope>
    <source>
        <strain evidence="2 3">CBS 494.80</strain>
    </source>
</reference>
<accession>A0ABR4C1C7</accession>
<sequence length="90" mass="10600">MHIPVFTVQKELQQVQQPCCLVLKRNRTDRMSIRQPHIDQAASYFPTFENLFIHTWNHAHTHARYARRRKPDQTQSREEMRAGAGALLCS</sequence>
<keyword evidence="3" id="KW-1185">Reference proteome</keyword>
<dbReference type="Proteomes" id="UP001595075">
    <property type="component" value="Unassembled WGS sequence"/>
</dbReference>
<evidence type="ECO:0000313" key="2">
    <source>
        <dbReference type="EMBL" id="KAL2063689.1"/>
    </source>
</evidence>
<organism evidence="2 3">
    <name type="scientific">Oculimacula yallundae</name>
    <dbReference type="NCBI Taxonomy" id="86028"/>
    <lineage>
        <taxon>Eukaryota</taxon>
        <taxon>Fungi</taxon>
        <taxon>Dikarya</taxon>
        <taxon>Ascomycota</taxon>
        <taxon>Pezizomycotina</taxon>
        <taxon>Leotiomycetes</taxon>
        <taxon>Helotiales</taxon>
        <taxon>Ploettnerulaceae</taxon>
        <taxon>Oculimacula</taxon>
    </lineage>
</organism>
<gene>
    <name evidence="2" type="ORF">VTL71DRAFT_5494</name>
</gene>
<proteinExistence type="predicted"/>
<evidence type="ECO:0000313" key="3">
    <source>
        <dbReference type="Proteomes" id="UP001595075"/>
    </source>
</evidence>
<protein>
    <submittedName>
        <fullName evidence="2">Uncharacterized protein</fullName>
    </submittedName>
</protein>
<feature type="region of interest" description="Disordered" evidence="1">
    <location>
        <begin position="65"/>
        <end position="90"/>
    </location>
</feature>
<evidence type="ECO:0000256" key="1">
    <source>
        <dbReference type="SAM" id="MobiDB-lite"/>
    </source>
</evidence>
<comment type="caution">
    <text evidence="2">The sequence shown here is derived from an EMBL/GenBank/DDBJ whole genome shotgun (WGS) entry which is preliminary data.</text>
</comment>